<dbReference type="GO" id="GO:0042450">
    <property type="term" value="P:L-arginine biosynthetic process via ornithine"/>
    <property type="evidence" value="ECO:0007669"/>
    <property type="project" value="TreeGrafter"/>
</dbReference>
<dbReference type="Gene3D" id="3.40.50.1370">
    <property type="entry name" value="Aspartate/ornithine carbamoyltransferase"/>
    <property type="match status" value="2"/>
</dbReference>
<feature type="domain" description="Aspartate/ornithine carbamoyltransferase Asp/Orn-binding" evidence="3">
    <location>
        <begin position="148"/>
        <end position="284"/>
    </location>
</feature>
<dbReference type="RefSeq" id="WP_045230554.1">
    <property type="nucleotide sequence ID" value="NZ_BBJU01000014.1"/>
</dbReference>
<dbReference type="InterPro" id="IPR036901">
    <property type="entry name" value="Asp/Orn_carbamoylTrfase_sf"/>
</dbReference>
<dbReference type="AlphaFoldDB" id="A0A081CWG8"/>
<dbReference type="GO" id="GO:0004585">
    <property type="term" value="F:ornithine carbamoyltransferase activity"/>
    <property type="evidence" value="ECO:0007669"/>
    <property type="project" value="TreeGrafter"/>
</dbReference>
<reference evidence="5 6" key="1">
    <citation type="submission" date="2014-08" db="EMBL/GenBank/DDBJ databases">
        <title>Whole genome shotgun sequence of Rhizobium rubi NBRC 13261.</title>
        <authorList>
            <person name="Katano-Makiyama Y."/>
            <person name="Hosoyama A."/>
            <person name="Hashimoto M."/>
            <person name="Hosoyama Y."/>
            <person name="Noguchi M."/>
            <person name="Tsuchikane K."/>
            <person name="Uohara A."/>
            <person name="Ohji S."/>
            <person name="Ichikawa N."/>
            <person name="Kimura A."/>
            <person name="Yamazoe A."/>
            <person name="Fujita N."/>
        </authorList>
    </citation>
    <scope>NUCLEOTIDE SEQUENCE [LARGE SCALE GENOMIC DNA]</scope>
    <source>
        <strain evidence="5 6">NBRC 13261</strain>
    </source>
</reference>
<keyword evidence="2 5" id="KW-0808">Transferase</keyword>
<gene>
    <name evidence="5" type="ORF">RRU01S_14_02380</name>
</gene>
<dbReference type="SUPFAM" id="SSF53671">
    <property type="entry name" value="Aspartate/ornithine carbamoyltransferase"/>
    <property type="match status" value="1"/>
</dbReference>
<feature type="domain" description="Aspartate/ornithine carbamoyltransferase carbamoyl-P binding" evidence="4">
    <location>
        <begin position="4"/>
        <end position="140"/>
    </location>
</feature>
<dbReference type="Pfam" id="PF02729">
    <property type="entry name" value="OTCace_N"/>
    <property type="match status" value="1"/>
</dbReference>
<dbReference type="PANTHER" id="PTHR45753">
    <property type="entry name" value="ORNITHINE CARBAMOYLTRANSFERASE, MITOCHONDRIAL"/>
    <property type="match status" value="1"/>
</dbReference>
<evidence type="ECO:0000313" key="6">
    <source>
        <dbReference type="Proteomes" id="UP000028701"/>
    </source>
</evidence>
<dbReference type="Pfam" id="PF00185">
    <property type="entry name" value="OTCace"/>
    <property type="match status" value="1"/>
</dbReference>
<accession>A0A081CWG8</accession>
<dbReference type="InterPro" id="IPR006132">
    <property type="entry name" value="Asp/Orn_carbamoyltranf_P-bd"/>
</dbReference>
<dbReference type="GO" id="GO:0016597">
    <property type="term" value="F:amino acid binding"/>
    <property type="evidence" value="ECO:0007669"/>
    <property type="project" value="InterPro"/>
</dbReference>
<dbReference type="eggNOG" id="COG0078">
    <property type="taxonomic scope" value="Bacteria"/>
</dbReference>
<dbReference type="InterPro" id="IPR006131">
    <property type="entry name" value="Asp_carbamoyltransf_Asp/Orn-bd"/>
</dbReference>
<evidence type="ECO:0000256" key="1">
    <source>
        <dbReference type="ARBA" id="ARBA00003822"/>
    </source>
</evidence>
<dbReference type="PANTHER" id="PTHR45753:SF3">
    <property type="entry name" value="ORNITHINE TRANSCARBAMYLASE, MITOCHONDRIAL"/>
    <property type="match status" value="1"/>
</dbReference>
<dbReference type="OrthoDB" id="9802587at2"/>
<evidence type="ECO:0000256" key="2">
    <source>
        <dbReference type="ARBA" id="ARBA00022679"/>
    </source>
</evidence>
<comment type="function">
    <text evidence="1">Reversibly catalyzes the transfer of the carbamoyl group from carbamoyl phosphate (CP) to the N(epsilon) atom of ornithine (ORN) to produce L-citrulline.</text>
</comment>
<dbReference type="Proteomes" id="UP000028701">
    <property type="component" value="Unassembled WGS sequence"/>
</dbReference>
<sequence>MTKKSFLEFHQLDADTLNAIIARAEELARAWSLRTMPQCLAGKRLAVIADDTGWRNTTAFDLGIQAMGGLSIQPPVRFNVRETTADLAGYLDNWFDILIVRTRSLETLRKLDACSKASVINARTTSNHPCETLGDLSYIKRQRGYIEGLKVVCVAPDANILRSWVEASIALPIDVVQVYPQQWHVREERLLNERFRVSTDMQELLDADVIITDSWVGDGDPEQLKSFRITASLLDQLKTEAIFLPCPPVERGQEVSDDAMENALCQSQAAKAYLLHAQNALLEWVVSEP</sequence>
<evidence type="ECO:0000259" key="3">
    <source>
        <dbReference type="Pfam" id="PF00185"/>
    </source>
</evidence>
<comment type="caution">
    <text evidence="5">The sequence shown here is derived from an EMBL/GenBank/DDBJ whole genome shotgun (WGS) entry which is preliminary data.</text>
</comment>
<dbReference type="GO" id="GO:0019240">
    <property type="term" value="P:citrulline biosynthetic process"/>
    <property type="evidence" value="ECO:0007669"/>
    <property type="project" value="TreeGrafter"/>
</dbReference>
<evidence type="ECO:0000313" key="5">
    <source>
        <dbReference type="EMBL" id="GAK71014.1"/>
    </source>
</evidence>
<organism evidence="5 6">
    <name type="scientific">Agrobacterium rubi TR3 = NBRC 13261</name>
    <dbReference type="NCBI Taxonomy" id="1368415"/>
    <lineage>
        <taxon>Bacteria</taxon>
        <taxon>Pseudomonadati</taxon>
        <taxon>Pseudomonadota</taxon>
        <taxon>Alphaproteobacteria</taxon>
        <taxon>Hyphomicrobiales</taxon>
        <taxon>Rhizobiaceae</taxon>
        <taxon>Rhizobium/Agrobacterium group</taxon>
        <taxon>Agrobacterium</taxon>
    </lineage>
</organism>
<dbReference type="EMBL" id="BBJU01000014">
    <property type="protein sequence ID" value="GAK71014.1"/>
    <property type="molecule type" value="Genomic_DNA"/>
</dbReference>
<protein>
    <submittedName>
        <fullName evidence="5">Putative ornithine carbamoyltransferase</fullName>
    </submittedName>
</protein>
<evidence type="ECO:0000259" key="4">
    <source>
        <dbReference type="Pfam" id="PF02729"/>
    </source>
</evidence>
<proteinExistence type="predicted"/>
<name>A0A081CWG8_9HYPH</name>